<evidence type="ECO:0000256" key="3">
    <source>
        <dbReference type="ARBA" id="ARBA00022695"/>
    </source>
</evidence>
<organism evidence="8 9">
    <name type="scientific">Bipolaricaulis sibiricus</name>
    <dbReference type="NCBI Taxonomy" id="2501609"/>
    <lineage>
        <taxon>Bacteria</taxon>
        <taxon>Candidatus Bipolaricaulota</taxon>
        <taxon>Candidatus Bipolaricaulia</taxon>
        <taxon>Candidatus Bipolaricaulales</taxon>
        <taxon>Candidatus Bipolaricaulaceae</taxon>
        <taxon>Candidatus Bipolaricaulis</taxon>
    </lineage>
</organism>
<dbReference type="SMART" id="SM00481">
    <property type="entry name" value="POLIIIAc"/>
    <property type="match status" value="1"/>
</dbReference>
<dbReference type="GO" id="GO:0003887">
    <property type="term" value="F:DNA-directed DNA polymerase activity"/>
    <property type="evidence" value="ECO:0007669"/>
    <property type="project" value="UniProtKB-KW"/>
</dbReference>
<dbReference type="InterPro" id="IPR011708">
    <property type="entry name" value="DNA_pol3_alpha_NTPase_dom"/>
</dbReference>
<sequence length="1125" mass="124881">MAFVHLHVHSEYSLLDGMGRVRELVARAAELGMPALALTDHGNLSGAIKFYRAAREAGVKPLLGVELYVAPDSRFSRDASASRSPYHLVTLAMDRTGWQNLLFLANRAHTEGFYYKPRVDLDLLAEHSAGLIALSACESGEVQRLLLQGRGEEAARAAGRLAEIFSGRFYLELQDHGLERNRGVIRDQLALAGRLGLPVVATSDVHYLDADDREPHRVLINIQAGKKLSDPDARAFDGTGYHFLTEEEMAERFREVPGALAATVAVAERCELELELGRRLLPRYPSALSPNEELTAQAWAGARRRFGDPLPAHVQERLTYELDVITRMDLAPYFLIVADFVGYARRNRIPVGPGRGSAAGSLVAYALGITQVDPLRFHLLFERFLNPDRVTLPDFDIDFCVRGRDEVIRYVAERYGRDHLAQIATFDRMAARSVVRDVARVLGLPYEKSDRIAKLVPFGMALPRALEQVPALREMAEGEEDTRKLFAIARRLEGLLRNSSTHAAGVVIAPEPLERFVPLLRLSDGQFVTQFDMHDVEAVGLLKMDFLGLRNLTLLDDVARLVETRTGIEVNLDQLPLDDRATYELIQSGQTTGVFQIESAGMRALIRRLEPTEFRDLIAILGLFRPGPLDSGMADDYIERKHGRQPVTYPHPATEEVLSETYGLPIYQDQILLLAQRLAGFTLGEADLLRRAMGKKKPEEMAEMESRFVEGCIQNGIAADEARRIFSDIEKFARYGFVKAHSTAYAFITYWTAYFKAHYPTEFMAALLTSVQDNTDKVAAYIDDCRAMGIEVLPPDVNESAVGFTPVGERRIRFGLGAIKHVGVGAVEAILANRGSGYRSFFDFCQRIDPERVTRESVECMIKAGAMDRFGLPRKALMALACEGVRLAQLTRAQRASGQQSFFEAEDLAPKLAVGEEEYPREMLLEFERELLGLYLSGHPLDAHAAEIRARGAIPLAEAATQSRSFGIAGLVRALKTVATQDGPMAFLSLEDPTGEVEVIVGSRLYSTRASVLQERALLYLRVRWSERNGSRRLQALEVEPLLGTRAAPALCWIEVPLDLVTRESAAQLGRILADHPGPAAVRVRVIGDERALVVNAGPQYTVQPCPELGERLSQLGPGVRVEWR</sequence>
<dbReference type="InterPro" id="IPR003141">
    <property type="entry name" value="Pol/His_phosphatase_N"/>
</dbReference>
<evidence type="ECO:0000313" key="9">
    <source>
        <dbReference type="Proteomes" id="UP000287233"/>
    </source>
</evidence>
<dbReference type="Pfam" id="PF14579">
    <property type="entry name" value="HHH_6"/>
    <property type="match status" value="1"/>
</dbReference>
<dbReference type="NCBIfam" id="NF004226">
    <property type="entry name" value="PRK05673.1"/>
    <property type="match status" value="1"/>
</dbReference>
<evidence type="ECO:0000256" key="6">
    <source>
        <dbReference type="ARBA" id="ARBA00049244"/>
    </source>
</evidence>
<dbReference type="CDD" id="cd04485">
    <property type="entry name" value="DnaE_OBF"/>
    <property type="match status" value="1"/>
</dbReference>
<dbReference type="NCBIfam" id="TIGR00594">
    <property type="entry name" value="polc"/>
    <property type="match status" value="1"/>
</dbReference>
<reference evidence="9" key="1">
    <citation type="submission" date="2018-12" db="EMBL/GenBank/DDBJ databases">
        <title>Complete genome sequence of an uncultured bacterium of the candidate phylum Bipolaricaulota.</title>
        <authorList>
            <person name="Kadnikov V.V."/>
            <person name="Mardanov A.V."/>
            <person name="Beletsky A.V."/>
            <person name="Frank Y.A."/>
            <person name="Karnachuk O.V."/>
            <person name="Ravin N.V."/>
        </authorList>
    </citation>
    <scope>NUCLEOTIDE SEQUENCE [LARGE SCALE GENOMIC DNA]</scope>
</reference>
<accession>A0A410FTV9</accession>
<keyword evidence="4" id="KW-0235">DNA replication</keyword>
<dbReference type="Pfam" id="PF07733">
    <property type="entry name" value="DNA_pol3_alpha"/>
    <property type="match status" value="1"/>
</dbReference>
<dbReference type="Gene3D" id="1.10.10.1600">
    <property type="entry name" value="Bacterial DNA polymerase III alpha subunit, thumb domain"/>
    <property type="match status" value="1"/>
</dbReference>
<dbReference type="PANTHER" id="PTHR32294">
    <property type="entry name" value="DNA POLYMERASE III SUBUNIT ALPHA"/>
    <property type="match status" value="1"/>
</dbReference>
<evidence type="ECO:0000256" key="4">
    <source>
        <dbReference type="ARBA" id="ARBA00022705"/>
    </source>
</evidence>
<dbReference type="SUPFAM" id="SSF89550">
    <property type="entry name" value="PHP domain-like"/>
    <property type="match status" value="1"/>
</dbReference>
<dbReference type="Gene3D" id="1.10.150.870">
    <property type="match status" value="1"/>
</dbReference>
<feature type="domain" description="Polymerase/histidinol phosphatase N-terminal" evidence="7">
    <location>
        <begin position="4"/>
        <end position="71"/>
    </location>
</feature>
<dbReference type="Gene3D" id="3.20.20.140">
    <property type="entry name" value="Metal-dependent hydrolases"/>
    <property type="match status" value="1"/>
</dbReference>
<evidence type="ECO:0000256" key="2">
    <source>
        <dbReference type="ARBA" id="ARBA00022679"/>
    </source>
</evidence>
<dbReference type="InterPro" id="IPR004805">
    <property type="entry name" value="DnaE2/DnaE/PolC"/>
</dbReference>
<evidence type="ECO:0000259" key="7">
    <source>
        <dbReference type="SMART" id="SM00481"/>
    </source>
</evidence>
<protein>
    <recommendedName>
        <fullName evidence="1">DNA-directed DNA polymerase</fullName>
        <ecNumber evidence="1">2.7.7.7</ecNumber>
    </recommendedName>
</protein>
<evidence type="ECO:0000313" key="8">
    <source>
        <dbReference type="EMBL" id="QAA76525.1"/>
    </source>
</evidence>
<dbReference type="AlphaFoldDB" id="A0A410FTV9"/>
<dbReference type="EC" id="2.7.7.7" evidence="1"/>
<dbReference type="GO" id="GO:0006260">
    <property type="term" value="P:DNA replication"/>
    <property type="evidence" value="ECO:0007669"/>
    <property type="project" value="UniProtKB-KW"/>
</dbReference>
<keyword evidence="3" id="KW-0548">Nucleotidyltransferase</keyword>
<evidence type="ECO:0000256" key="1">
    <source>
        <dbReference type="ARBA" id="ARBA00012417"/>
    </source>
</evidence>
<comment type="catalytic activity">
    <reaction evidence="6">
        <text>DNA(n) + a 2'-deoxyribonucleoside 5'-triphosphate = DNA(n+1) + diphosphate</text>
        <dbReference type="Rhea" id="RHEA:22508"/>
        <dbReference type="Rhea" id="RHEA-COMP:17339"/>
        <dbReference type="Rhea" id="RHEA-COMP:17340"/>
        <dbReference type="ChEBI" id="CHEBI:33019"/>
        <dbReference type="ChEBI" id="CHEBI:61560"/>
        <dbReference type="ChEBI" id="CHEBI:173112"/>
        <dbReference type="EC" id="2.7.7.7"/>
    </reaction>
</comment>
<dbReference type="KEGG" id="bih:BIP78_0759"/>
<dbReference type="InterPro" id="IPR041931">
    <property type="entry name" value="DNA_pol3_alpha_thumb_dom"/>
</dbReference>
<dbReference type="GO" id="GO:0008408">
    <property type="term" value="F:3'-5' exonuclease activity"/>
    <property type="evidence" value="ECO:0007669"/>
    <property type="project" value="InterPro"/>
</dbReference>
<dbReference type="InterPro" id="IPR029460">
    <property type="entry name" value="DNAPol_HHH"/>
</dbReference>
<keyword evidence="2" id="KW-0808">Transferase</keyword>
<keyword evidence="5" id="KW-0239">DNA-directed DNA polymerase</keyword>
<dbReference type="CDD" id="cd12113">
    <property type="entry name" value="PHP_PolIIIA_DnaE3"/>
    <property type="match status" value="1"/>
</dbReference>
<proteinExistence type="predicted"/>
<dbReference type="EMBL" id="CP034928">
    <property type="protein sequence ID" value="QAA76525.1"/>
    <property type="molecule type" value="Genomic_DNA"/>
</dbReference>
<name>A0A410FTV9_BIPS1</name>
<evidence type="ECO:0000256" key="5">
    <source>
        <dbReference type="ARBA" id="ARBA00022932"/>
    </source>
</evidence>
<dbReference type="Pfam" id="PF02811">
    <property type="entry name" value="PHP"/>
    <property type="match status" value="1"/>
</dbReference>
<dbReference type="Proteomes" id="UP000287233">
    <property type="component" value="Chromosome"/>
</dbReference>
<dbReference type="InterPro" id="IPR016195">
    <property type="entry name" value="Pol/histidinol_Pase-like"/>
</dbReference>
<dbReference type="InterPro" id="IPR004013">
    <property type="entry name" value="PHP_dom"/>
</dbReference>
<dbReference type="PANTHER" id="PTHR32294:SF0">
    <property type="entry name" value="DNA POLYMERASE III SUBUNIT ALPHA"/>
    <property type="match status" value="1"/>
</dbReference>
<dbReference type="Pfam" id="PF17657">
    <property type="entry name" value="DNA_pol3_finger"/>
    <property type="match status" value="1"/>
</dbReference>
<gene>
    <name evidence="8" type="ORF">BIP78_0759</name>
</gene>
<dbReference type="InterPro" id="IPR040982">
    <property type="entry name" value="DNA_pol3_finger"/>
</dbReference>